<dbReference type="PROSITE" id="PS50088">
    <property type="entry name" value="ANK_REPEAT"/>
    <property type="match status" value="10"/>
</dbReference>
<feature type="repeat" description="ANK" evidence="3">
    <location>
        <begin position="1126"/>
        <end position="1150"/>
    </location>
</feature>
<accession>A0A9P7H2G4</accession>
<evidence type="ECO:0000256" key="3">
    <source>
        <dbReference type="PROSITE-ProRule" id="PRU00023"/>
    </source>
</evidence>
<dbReference type="SUPFAM" id="SSF48403">
    <property type="entry name" value="Ankyrin repeat"/>
    <property type="match status" value="3"/>
</dbReference>
<feature type="domain" description="Nephrocystin 3-like N-terminal" evidence="8">
    <location>
        <begin position="460"/>
        <end position="567"/>
    </location>
</feature>
<sequence length="1523" mass="168882">MSHHTTRESAANIATEEANFPDGIKIWHSPVDARVDICFVHGLSGNRDKTWKGGTSSEPWPAAFLPSELPNARLMTFGYDAYTVRRQVASTNRLEDHANSLLKDLGDVRLSTSSTTRRLILVAHSFGGIVCKAAMIKSQNSPEPHFREIFDSITSIAFMGTPHRGSWIADWAMTPARALGYVKSTNTNLLQVLNTDNEHLDHISLRFLEMLRALSKGGREIRITCFFEELPMPGYGCIVNKESATFAGYQSVSIHKNHSDMVKFSSAEENGFKRLLGELKRWQQPDASLDPEHTRSVEIATDARHAVRAKPTPPTSSITTGNPTGWTDDDPGRERTPGVASFSQSGSGTQFYMAPGAQNNSGRGQIFNGGNFSGSVTFGSHNDSPSYQFATHEGTQYHNTGSGSQFLATQFYGDVKFISHVESSVEQLRQDKEVQILNRLSTCPYQSRKDRNPPAYRGTYDFQDQKSIINAICCILKQILSQDRGLITDDLLLRFEDSNGQWTLESFSELWQTFIQVIRDNPHKEFVCLLDAIDECDTNGRQEFFKAITNLYGSRKCPNLKILITSRPYQEISTGFLPLEGRGLPVIHLSGESDTEMEKIAREIDIVIRERAKEIARNKRLMPAEQDILMKRLFNVQHRTYLWVHLTLDIIDRELDINAATLDCITSRLPQTVEEAYDKIMSRSRNAVKATKMLHLILAAERPLTLTEMSVALELEGHHQTYRSLKMEPEERFRERMRDICGLTTVIDSRVFLLHQTVREYLVSNVSMPVSRQSLQWKQTLHPNASNAVLAHACIWYLLLADLNCTHMKLAKSMSAQEKGNGFIDYAANYWADHFNKLPPIVQTPLLESAMTICNPRSACYPLWFAVHWGSNRGSLPGNFTTLMTASYFGIDIVVKQLLKARVSDLDQQDSFYQRSALSWAAGRGHEVVSAKLIRGMSMSQRIWKINLTSGADVNLKDRDGRTPIFYAVWGGNVRIVQRLIKEGASINIRDILGVTPVTYAVSNGHHEVVKVLLDAGGTTLADTDVGTRLLVSAIHKSQQQVVKQLIEAGNTDVNVRDKNGTTPLLLAVDSKDVAIVKLLLKGNADVNIGDNDGWTPLLQAVKYGDQALVQLLLDSGASINSADGDGRTPLTLAIVSHHDGIVQLMLRRGQAKVTAEMEFLIVEQCDCETLKLLLSRYEVDLNARNENGDTLLISTIKGGWVDKCKVLLRSNSIDINGRDKGGNTALHYAVDAQDEGMVSLLLANQDVNVNARNGKGRTPIALACSNASLTIVRMLLDTDQADVNIPDATGGVPLVVAAYQGEADIIQLLLETGKTNVNMVDNDGRTALASAAVNGHEEAVRILLGSSQVQVNLVDTYGLTPLSLAASEEHANIVRILLDTDGVNTEVEDHTGRTALALAAMKGDVKIVEMLLHHRRASMYLANHHCRIAWLLAAEQGREDVIRLLLDLGYTDVDTRDGRGRTALSLAAGAGQEGTVRLLLDYGHVNVNIRDDQGNKADWWAAVHLSENWRMVQRLQEAMKSL</sequence>
<feature type="region of interest" description="Disordered" evidence="4">
    <location>
        <begin position="305"/>
        <end position="347"/>
    </location>
</feature>
<dbReference type="Proteomes" id="UP000782241">
    <property type="component" value="Unassembled WGS sequence"/>
</dbReference>
<dbReference type="InterPro" id="IPR056884">
    <property type="entry name" value="NPHP3-like_N"/>
</dbReference>
<evidence type="ECO:0000313" key="9">
    <source>
        <dbReference type="EMBL" id="KAG5661326.1"/>
    </source>
</evidence>
<evidence type="ECO:0008006" key="11">
    <source>
        <dbReference type="Google" id="ProtNLM"/>
    </source>
</evidence>
<evidence type="ECO:0000259" key="6">
    <source>
        <dbReference type="Pfam" id="PF22939"/>
    </source>
</evidence>
<feature type="domain" description="NACHT-NTPase sigma" evidence="5">
    <location>
        <begin position="388"/>
        <end position="417"/>
    </location>
</feature>
<reference evidence="9" key="1">
    <citation type="submission" date="2021-04" db="EMBL/GenBank/DDBJ databases">
        <title>Draft genome of Fusarium avenaceum strain F156N33, isolated from an atmospheric sample in Virginia.</title>
        <authorList>
            <person name="Yang S."/>
            <person name="Vinatzer B.A."/>
            <person name="Coleman J."/>
        </authorList>
    </citation>
    <scope>NUCLEOTIDE SEQUENCE</scope>
    <source>
        <strain evidence="9">F156N33</strain>
    </source>
</reference>
<dbReference type="Pfam" id="PF00023">
    <property type="entry name" value="Ank"/>
    <property type="match status" value="2"/>
</dbReference>
<feature type="repeat" description="ANK" evidence="3">
    <location>
        <begin position="1358"/>
        <end position="1380"/>
    </location>
</feature>
<dbReference type="PANTHER" id="PTHR24198:SF165">
    <property type="entry name" value="ANKYRIN REPEAT-CONTAINING PROTEIN-RELATED"/>
    <property type="match status" value="1"/>
</dbReference>
<dbReference type="PANTHER" id="PTHR24198">
    <property type="entry name" value="ANKYRIN REPEAT AND PROTEIN KINASE DOMAIN-CONTAINING PROTEIN"/>
    <property type="match status" value="1"/>
</dbReference>
<evidence type="ECO:0000259" key="8">
    <source>
        <dbReference type="Pfam" id="PF24883"/>
    </source>
</evidence>
<feature type="repeat" description="ANK" evidence="3">
    <location>
        <begin position="1093"/>
        <end position="1125"/>
    </location>
</feature>
<keyword evidence="10" id="KW-1185">Reference proteome</keyword>
<dbReference type="Pfam" id="PF17106">
    <property type="entry name" value="NACHT_sigma"/>
    <property type="match status" value="1"/>
</dbReference>
<evidence type="ECO:0000256" key="4">
    <source>
        <dbReference type="SAM" id="MobiDB-lite"/>
    </source>
</evidence>
<feature type="domain" description="GPI inositol-deacylase winged helix" evidence="6">
    <location>
        <begin position="678"/>
        <end position="765"/>
    </location>
</feature>
<dbReference type="InterPro" id="IPR002110">
    <property type="entry name" value="Ankyrin_rpt"/>
</dbReference>
<dbReference type="EMBL" id="JAGPUO010000007">
    <property type="protein sequence ID" value="KAG5661326.1"/>
    <property type="molecule type" value="Genomic_DNA"/>
</dbReference>
<gene>
    <name evidence="9" type="ORF">KAF25_005448</name>
</gene>
<dbReference type="Pfam" id="PF23239">
    <property type="entry name" value="DUF7069"/>
    <property type="match status" value="1"/>
</dbReference>
<dbReference type="Pfam" id="PF24883">
    <property type="entry name" value="NPHP3_N"/>
    <property type="match status" value="1"/>
</dbReference>
<feature type="repeat" description="ANK" evidence="3">
    <location>
        <begin position="1222"/>
        <end position="1255"/>
    </location>
</feature>
<dbReference type="Gene3D" id="1.25.40.20">
    <property type="entry name" value="Ankyrin repeat-containing domain"/>
    <property type="match status" value="5"/>
</dbReference>
<comment type="caution">
    <text evidence="9">The sequence shown here is derived from an EMBL/GenBank/DDBJ whole genome shotgun (WGS) entry which is preliminary data.</text>
</comment>
<dbReference type="InterPro" id="IPR054471">
    <property type="entry name" value="GPIID_WHD"/>
</dbReference>
<feature type="repeat" description="ANK" evidence="3">
    <location>
        <begin position="1290"/>
        <end position="1314"/>
    </location>
</feature>
<dbReference type="Pfam" id="PF22939">
    <property type="entry name" value="WHD_GPIID"/>
    <property type="match status" value="1"/>
</dbReference>
<evidence type="ECO:0000259" key="5">
    <source>
        <dbReference type="Pfam" id="PF17106"/>
    </source>
</evidence>
<feature type="repeat" description="ANK" evidence="3">
    <location>
        <begin position="993"/>
        <end position="1025"/>
    </location>
</feature>
<evidence type="ECO:0000256" key="1">
    <source>
        <dbReference type="ARBA" id="ARBA00022737"/>
    </source>
</evidence>
<dbReference type="InterPro" id="IPR036770">
    <property type="entry name" value="Ankyrin_rpt-contain_sf"/>
</dbReference>
<evidence type="ECO:0000259" key="7">
    <source>
        <dbReference type="Pfam" id="PF23239"/>
    </source>
</evidence>
<dbReference type="SMART" id="SM00248">
    <property type="entry name" value="ANK"/>
    <property type="match status" value="17"/>
</dbReference>
<feature type="repeat" description="ANK" evidence="3">
    <location>
        <begin position="1060"/>
        <end position="1092"/>
    </location>
</feature>
<proteinExistence type="predicted"/>
<feature type="repeat" description="ANK" evidence="3">
    <location>
        <begin position="1392"/>
        <end position="1415"/>
    </location>
</feature>
<dbReference type="Pfam" id="PF12796">
    <property type="entry name" value="Ank_2"/>
    <property type="match status" value="5"/>
</dbReference>
<dbReference type="InterPro" id="IPR029058">
    <property type="entry name" value="AB_hydrolase_fold"/>
</dbReference>
<protein>
    <recommendedName>
        <fullName evidence="11">DUF676 domain-containing protein</fullName>
    </recommendedName>
</protein>
<dbReference type="InterPro" id="IPR055497">
    <property type="entry name" value="DUF7069"/>
</dbReference>
<keyword evidence="2 3" id="KW-0040">ANK repeat</keyword>
<feature type="repeat" description="ANK" evidence="3">
    <location>
        <begin position="1460"/>
        <end position="1484"/>
    </location>
</feature>
<dbReference type="InterPro" id="IPR031353">
    <property type="entry name" value="NACHT_sigma"/>
</dbReference>
<dbReference type="Gene3D" id="3.40.50.1820">
    <property type="entry name" value="alpha/beta hydrolase"/>
    <property type="match status" value="1"/>
</dbReference>
<keyword evidence="1" id="KW-0677">Repeat</keyword>
<feature type="compositionally biased region" description="Polar residues" evidence="4">
    <location>
        <begin position="315"/>
        <end position="325"/>
    </location>
</feature>
<evidence type="ECO:0000256" key="2">
    <source>
        <dbReference type="ARBA" id="ARBA00023043"/>
    </source>
</evidence>
<evidence type="ECO:0000313" key="10">
    <source>
        <dbReference type="Proteomes" id="UP000782241"/>
    </source>
</evidence>
<feature type="repeat" description="ANK" evidence="3">
    <location>
        <begin position="960"/>
        <end position="992"/>
    </location>
</feature>
<organism evidence="9 10">
    <name type="scientific">Fusarium avenaceum</name>
    <dbReference type="NCBI Taxonomy" id="40199"/>
    <lineage>
        <taxon>Eukaryota</taxon>
        <taxon>Fungi</taxon>
        <taxon>Dikarya</taxon>
        <taxon>Ascomycota</taxon>
        <taxon>Pezizomycotina</taxon>
        <taxon>Sordariomycetes</taxon>
        <taxon>Hypocreomycetidae</taxon>
        <taxon>Hypocreales</taxon>
        <taxon>Nectriaceae</taxon>
        <taxon>Fusarium</taxon>
        <taxon>Fusarium tricinctum species complex</taxon>
    </lineage>
</organism>
<dbReference type="SUPFAM" id="SSF53474">
    <property type="entry name" value="alpha/beta-Hydrolases"/>
    <property type="match status" value="1"/>
</dbReference>
<name>A0A9P7H2G4_9HYPO</name>
<feature type="domain" description="DUF7069" evidence="7">
    <location>
        <begin position="600"/>
        <end position="651"/>
    </location>
</feature>
<dbReference type="PROSITE" id="PS50297">
    <property type="entry name" value="ANK_REP_REGION"/>
    <property type="match status" value="9"/>
</dbReference>